<proteinExistence type="predicted"/>
<organism evidence="1 2">
    <name type="scientific">Planococcus kocurii</name>
    <dbReference type="NCBI Taxonomy" id="1374"/>
    <lineage>
        <taxon>Bacteria</taxon>
        <taxon>Bacillati</taxon>
        <taxon>Bacillota</taxon>
        <taxon>Bacilli</taxon>
        <taxon>Bacillales</taxon>
        <taxon>Caryophanaceae</taxon>
        <taxon>Planococcus</taxon>
    </lineage>
</organism>
<dbReference type="EMBL" id="CP013661">
    <property type="protein sequence ID" value="ALS77883.1"/>
    <property type="molecule type" value="Genomic_DNA"/>
</dbReference>
<evidence type="ECO:0000313" key="1">
    <source>
        <dbReference type="EMBL" id="ALS77883.1"/>
    </source>
</evidence>
<dbReference type="RefSeq" id="WP_058384554.1">
    <property type="nucleotide sequence ID" value="NZ_CP013661.2"/>
</dbReference>
<accession>A0ABM5WU99</accession>
<dbReference type="Proteomes" id="UP000065533">
    <property type="component" value="Chromosome"/>
</dbReference>
<evidence type="ECO:0000313" key="2">
    <source>
        <dbReference type="Proteomes" id="UP000065533"/>
    </source>
</evidence>
<sequence length="68" mass="7747">MVIDVFFDCVKAIQDPLPRLLDRHIGQADDDVLFFFFLHGRLDPDHLAGEAAHADTVDIVTYKNPSFF</sequence>
<protein>
    <submittedName>
        <fullName evidence="1">Uncharacterized protein</fullName>
    </submittedName>
</protein>
<keyword evidence="2" id="KW-1185">Reference proteome</keyword>
<gene>
    <name evidence="1" type="ORF">AUO94_04135</name>
</gene>
<reference evidence="1" key="1">
    <citation type="submission" date="2016-01" db="EMBL/GenBank/DDBJ databases">
        <title>Complete genome of Planococcus kocurri type strain.</title>
        <authorList>
            <person name="See-Too W.S."/>
        </authorList>
    </citation>
    <scope>NUCLEOTIDE SEQUENCE [LARGE SCALE GENOMIC DNA]</scope>
    <source>
        <strain evidence="1">ATCC 43650</strain>
    </source>
</reference>
<name>A0ABM5WU99_9BACL</name>